<dbReference type="InterPro" id="IPR038765">
    <property type="entry name" value="Papain-like_cys_pep_sf"/>
</dbReference>
<dbReference type="Gene3D" id="2.30.260.10">
    <property type="entry name" value="putative xylanase like domain"/>
    <property type="match status" value="1"/>
</dbReference>
<evidence type="ECO:0000313" key="2">
    <source>
        <dbReference type="EMBL" id="NLR91963.1"/>
    </source>
</evidence>
<protein>
    <submittedName>
        <fullName evidence="2">DUF1460 domain-containing protein</fullName>
    </submittedName>
</protein>
<gene>
    <name evidence="2" type="ORF">HGP29_12130</name>
</gene>
<organism evidence="2 3">
    <name type="scientific">Flammeovirga agarivorans</name>
    <dbReference type="NCBI Taxonomy" id="2726742"/>
    <lineage>
        <taxon>Bacteria</taxon>
        <taxon>Pseudomonadati</taxon>
        <taxon>Bacteroidota</taxon>
        <taxon>Cytophagia</taxon>
        <taxon>Cytophagales</taxon>
        <taxon>Flammeovirgaceae</taxon>
        <taxon>Flammeovirga</taxon>
    </lineage>
</organism>
<evidence type="ECO:0000256" key="1">
    <source>
        <dbReference type="SAM" id="SignalP"/>
    </source>
</evidence>
<feature type="chain" id="PRO_5031564205" evidence="1">
    <location>
        <begin position="21"/>
        <end position="288"/>
    </location>
</feature>
<evidence type="ECO:0000313" key="3">
    <source>
        <dbReference type="Proteomes" id="UP000585050"/>
    </source>
</evidence>
<keyword evidence="3" id="KW-1185">Reference proteome</keyword>
<dbReference type="EMBL" id="JABAIL010000003">
    <property type="protein sequence ID" value="NLR91963.1"/>
    <property type="molecule type" value="Genomic_DNA"/>
</dbReference>
<dbReference type="Gene3D" id="1.10.3670.10">
    <property type="entry name" value="Putative xylanase like domain"/>
    <property type="match status" value="1"/>
</dbReference>
<name>A0A7X8SKL9_9BACT</name>
<reference evidence="2 3" key="1">
    <citation type="submission" date="2020-04" db="EMBL/GenBank/DDBJ databases">
        <title>Flammeovirga sp. SR4, a novel species isolated from seawater.</title>
        <authorList>
            <person name="Wang X."/>
        </authorList>
    </citation>
    <scope>NUCLEOTIDE SEQUENCE [LARGE SCALE GENOMIC DNA]</scope>
    <source>
        <strain evidence="2 3">SR4</strain>
    </source>
</reference>
<comment type="caution">
    <text evidence="2">The sequence shown here is derived from an EMBL/GenBank/DDBJ whole genome shotgun (WGS) entry which is preliminary data.</text>
</comment>
<feature type="signal peptide" evidence="1">
    <location>
        <begin position="1"/>
        <end position="20"/>
    </location>
</feature>
<dbReference type="RefSeq" id="WP_168882671.1">
    <property type="nucleotide sequence ID" value="NZ_JABAIL010000003.1"/>
</dbReference>
<accession>A0A7X8SKL9</accession>
<sequence>MSRQFLSIISLLFITFYCQAQFVCTIPSTKAFEDKLTTLNQLPLQGLTSNEKAISIAKTFVGEPYLEKTLEINEKREDLVINYLGFDCTTFVESVVALTKLYSGEDNEKFRNLNHYASILEYLRYRDGRRNGYPSRLHYFTEWVRNNQKKGIVTDVTEKIGGTVYDKKINFMSTHITAYKQLVGNDSALVEVKKIEDQINTKPLSQIYIKEIAEIESKIEPGDIIALVCKVDGLDVSHVGFAVRLEDHRIHLLHASQSGGEVEITKKPLAEWLKNSKLNTGITVARIN</sequence>
<dbReference type="InterPro" id="IPR010846">
    <property type="entry name" value="AmiA-like"/>
</dbReference>
<dbReference type="AlphaFoldDB" id="A0A7X8SKL9"/>
<keyword evidence="1" id="KW-0732">Signal</keyword>
<dbReference type="Pfam" id="PF07313">
    <property type="entry name" value="AmiA-like"/>
    <property type="match status" value="1"/>
</dbReference>
<dbReference type="Proteomes" id="UP000585050">
    <property type="component" value="Unassembled WGS sequence"/>
</dbReference>
<proteinExistence type="predicted"/>
<dbReference type="SUPFAM" id="SSF54001">
    <property type="entry name" value="Cysteine proteinases"/>
    <property type="match status" value="1"/>
</dbReference>